<evidence type="ECO:0000313" key="3">
    <source>
        <dbReference type="Proteomes" id="UP000681610"/>
    </source>
</evidence>
<evidence type="ECO:0000256" key="1">
    <source>
        <dbReference type="SAM" id="Phobius"/>
    </source>
</evidence>
<keyword evidence="1" id="KW-1133">Transmembrane helix</keyword>
<gene>
    <name evidence="2" type="ORF">J4N46_02340</name>
</gene>
<feature type="transmembrane region" description="Helical" evidence="1">
    <location>
        <begin position="20"/>
        <end position="39"/>
    </location>
</feature>
<accession>A0ABS3PVH1</accession>
<reference evidence="2 3" key="1">
    <citation type="submission" date="2021-03" db="EMBL/GenBank/DDBJ databases">
        <title>Isolation and description of Capnocytophaga bilenii sp. nov., a novel Capnocytophaga species, isolated from a gingivitis subject.</title>
        <authorList>
            <person name="Antezack A."/>
            <person name="Monnet-Corti V."/>
            <person name="La Scola B."/>
        </authorList>
    </citation>
    <scope>NUCLEOTIDE SEQUENCE [LARGE SCALE GENOMIC DNA]</scope>
    <source>
        <strain evidence="2 3">Marseille-Q4570</strain>
    </source>
</reference>
<protein>
    <submittedName>
        <fullName evidence="2">Uncharacterized protein</fullName>
    </submittedName>
</protein>
<keyword evidence="1" id="KW-0812">Transmembrane</keyword>
<comment type="caution">
    <text evidence="2">The sequence shown here is derived from an EMBL/GenBank/DDBJ whole genome shotgun (WGS) entry which is preliminary data.</text>
</comment>
<dbReference type="Proteomes" id="UP000681610">
    <property type="component" value="Unassembled WGS sequence"/>
</dbReference>
<keyword evidence="3" id="KW-1185">Reference proteome</keyword>
<organism evidence="2 3">
    <name type="scientific">Capnocytophaga bilenii</name>
    <dbReference type="NCBI Taxonomy" id="2819369"/>
    <lineage>
        <taxon>Bacteria</taxon>
        <taxon>Pseudomonadati</taxon>
        <taxon>Bacteroidota</taxon>
        <taxon>Flavobacteriia</taxon>
        <taxon>Flavobacteriales</taxon>
        <taxon>Flavobacteriaceae</taxon>
        <taxon>Capnocytophaga</taxon>
    </lineage>
</organism>
<keyword evidence="1" id="KW-0472">Membrane</keyword>
<evidence type="ECO:0000313" key="2">
    <source>
        <dbReference type="EMBL" id="MBO1883285.1"/>
    </source>
</evidence>
<name>A0ABS3PVH1_9FLAO</name>
<sequence length="67" mass="7717">MDSPIKKEIMGRNKRIQKVIGWSIIVFAVIVFSLLANYMGRYLSHKMRTPTEITDTTTKNDTITTKN</sequence>
<proteinExistence type="predicted"/>
<dbReference type="EMBL" id="JAGDYP010000001">
    <property type="protein sequence ID" value="MBO1883285.1"/>
    <property type="molecule type" value="Genomic_DNA"/>
</dbReference>
<dbReference type="RefSeq" id="WP_208058000.1">
    <property type="nucleotide sequence ID" value="NZ_JAGDYP010000001.1"/>
</dbReference>